<dbReference type="Gene3D" id="3.40.190.290">
    <property type="match status" value="1"/>
</dbReference>
<dbReference type="GO" id="GO:0003677">
    <property type="term" value="F:DNA binding"/>
    <property type="evidence" value="ECO:0007669"/>
    <property type="project" value="UniProtKB-KW"/>
</dbReference>
<organism evidence="6 7">
    <name type="scientific">Megasphaera elsdenii DSM 20460</name>
    <dbReference type="NCBI Taxonomy" id="1064535"/>
    <lineage>
        <taxon>Bacteria</taxon>
        <taxon>Bacillati</taxon>
        <taxon>Bacillota</taxon>
        <taxon>Negativicutes</taxon>
        <taxon>Veillonellales</taxon>
        <taxon>Veillonellaceae</taxon>
        <taxon>Megasphaera</taxon>
    </lineage>
</organism>
<evidence type="ECO:0000256" key="3">
    <source>
        <dbReference type="ARBA" id="ARBA00023125"/>
    </source>
</evidence>
<dbReference type="RefSeq" id="WP_014016567.1">
    <property type="nucleotide sequence ID" value="NC_015873.1"/>
</dbReference>
<dbReference type="PANTHER" id="PTHR30419:SF28">
    <property type="entry name" value="HTH-TYPE TRANSCRIPTIONAL REGULATOR BSDA"/>
    <property type="match status" value="1"/>
</dbReference>
<evidence type="ECO:0000259" key="5">
    <source>
        <dbReference type="PROSITE" id="PS50931"/>
    </source>
</evidence>
<dbReference type="GO" id="GO:0005829">
    <property type="term" value="C:cytosol"/>
    <property type="evidence" value="ECO:0007669"/>
    <property type="project" value="TreeGrafter"/>
</dbReference>
<dbReference type="EMBL" id="HE576794">
    <property type="protein sequence ID" value="CCC73840.1"/>
    <property type="molecule type" value="Genomic_DNA"/>
</dbReference>
<comment type="similarity">
    <text evidence="1">Belongs to the LysR transcriptional regulatory family.</text>
</comment>
<dbReference type="PRINTS" id="PR00039">
    <property type="entry name" value="HTHLYSR"/>
</dbReference>
<dbReference type="GeneID" id="97492817"/>
<dbReference type="eggNOG" id="COG0583">
    <property type="taxonomic scope" value="Bacteria"/>
</dbReference>
<protein>
    <submittedName>
        <fullName evidence="6">Transcriptional regulator</fullName>
    </submittedName>
</protein>
<dbReference type="InterPro" id="IPR000847">
    <property type="entry name" value="LysR_HTH_N"/>
</dbReference>
<dbReference type="CDD" id="cd05466">
    <property type="entry name" value="PBP2_LTTR_substrate"/>
    <property type="match status" value="1"/>
</dbReference>
<dbReference type="Pfam" id="PF00126">
    <property type="entry name" value="HTH_1"/>
    <property type="match status" value="1"/>
</dbReference>
<dbReference type="PROSITE" id="PS50931">
    <property type="entry name" value="HTH_LYSR"/>
    <property type="match status" value="1"/>
</dbReference>
<sequence>MDIRQLTYFMVIAEEGQITAAARRLHMAQPPLSQQMKALEEELGVQLLQREPRSVTLTDAGEILYRRARQIVTLTDSTRREIADFKNGLRGTLSIGTVSSSGSVILQPALRQFHDDHRGIRFEIYDGNTFRVLDMLRKGLIEIGIVRTPFKQDAFDCTLLPEEPMVLAYTESLADPNPGQPSMTIEQLQGLPLILYRRFDQLFHDVCEAHNLTPNLLCRNDDARTTLLWAETGLGYAVVPASAISPASRPQLKTKAIDEPRLRTQLAVITPKHRYLSSIARQFIDALTGHGA</sequence>
<dbReference type="SUPFAM" id="SSF53850">
    <property type="entry name" value="Periplasmic binding protein-like II"/>
    <property type="match status" value="1"/>
</dbReference>
<dbReference type="InterPro" id="IPR036390">
    <property type="entry name" value="WH_DNA-bd_sf"/>
</dbReference>
<dbReference type="SUPFAM" id="SSF46785">
    <property type="entry name" value="Winged helix' DNA-binding domain"/>
    <property type="match status" value="1"/>
</dbReference>
<name>G0VQZ0_MEGEL</name>
<evidence type="ECO:0000313" key="7">
    <source>
        <dbReference type="Proteomes" id="UP000010111"/>
    </source>
</evidence>
<evidence type="ECO:0000256" key="1">
    <source>
        <dbReference type="ARBA" id="ARBA00009437"/>
    </source>
</evidence>
<dbReference type="InterPro" id="IPR005119">
    <property type="entry name" value="LysR_subst-bd"/>
</dbReference>
<evidence type="ECO:0000256" key="4">
    <source>
        <dbReference type="ARBA" id="ARBA00023163"/>
    </source>
</evidence>
<dbReference type="GO" id="GO:0003700">
    <property type="term" value="F:DNA-binding transcription factor activity"/>
    <property type="evidence" value="ECO:0007669"/>
    <property type="project" value="InterPro"/>
</dbReference>
<dbReference type="Pfam" id="PF03466">
    <property type="entry name" value="LysR_substrate"/>
    <property type="match status" value="1"/>
</dbReference>
<evidence type="ECO:0000313" key="6">
    <source>
        <dbReference type="EMBL" id="CCC73840.1"/>
    </source>
</evidence>
<dbReference type="KEGG" id="med:MELS_1621"/>
<keyword evidence="4" id="KW-0804">Transcription</keyword>
<gene>
    <name evidence="6" type="ORF">MELS_1621</name>
</gene>
<keyword evidence="7" id="KW-1185">Reference proteome</keyword>
<reference evidence="6 7" key="1">
    <citation type="journal article" date="2011" name="J. Bacteriol.">
        <title>Genome Sequence of the Ruminal Bacterium Megasphaera elsdenii.</title>
        <authorList>
            <person name="Marx H."/>
            <person name="Graf A.B."/>
            <person name="Tatto N."/>
            <person name="Thallinger G.G."/>
            <person name="Mattanovich D."/>
            <person name="Sauer M."/>
        </authorList>
    </citation>
    <scope>NUCLEOTIDE SEQUENCE [LARGE SCALE GENOMIC DNA]</scope>
    <source>
        <strain evidence="6 7">DSM 20460</strain>
    </source>
</reference>
<keyword evidence="2" id="KW-0805">Transcription regulation</keyword>
<dbReference type="Gene3D" id="1.10.10.10">
    <property type="entry name" value="Winged helix-like DNA-binding domain superfamily/Winged helix DNA-binding domain"/>
    <property type="match status" value="1"/>
</dbReference>
<dbReference type="AlphaFoldDB" id="G0VQZ0"/>
<accession>G0VQZ0</accession>
<dbReference type="InterPro" id="IPR036388">
    <property type="entry name" value="WH-like_DNA-bd_sf"/>
</dbReference>
<proteinExistence type="inferred from homology"/>
<feature type="domain" description="HTH lysR-type" evidence="5">
    <location>
        <begin position="1"/>
        <end position="58"/>
    </location>
</feature>
<dbReference type="FunFam" id="1.10.10.10:FF:000001">
    <property type="entry name" value="LysR family transcriptional regulator"/>
    <property type="match status" value="1"/>
</dbReference>
<dbReference type="InterPro" id="IPR050950">
    <property type="entry name" value="HTH-type_LysR_regulators"/>
</dbReference>
<dbReference type="Proteomes" id="UP000010111">
    <property type="component" value="Chromosome"/>
</dbReference>
<evidence type="ECO:0000256" key="2">
    <source>
        <dbReference type="ARBA" id="ARBA00023015"/>
    </source>
</evidence>
<dbReference type="HOGENOM" id="CLU_039613_6_2_9"/>
<keyword evidence="3" id="KW-0238">DNA-binding</keyword>
<dbReference type="STRING" id="1064535.MELS_1621"/>
<dbReference type="PANTHER" id="PTHR30419">
    <property type="entry name" value="HTH-TYPE TRANSCRIPTIONAL REGULATOR YBHD"/>
    <property type="match status" value="1"/>
</dbReference>